<dbReference type="CDD" id="cd06464">
    <property type="entry name" value="ACD_sHsps-like"/>
    <property type="match status" value="2"/>
</dbReference>
<evidence type="ECO:0000313" key="4">
    <source>
        <dbReference type="EMBL" id="AWM96392.1"/>
    </source>
</evidence>
<proteinExistence type="evidence at transcript level"/>
<protein>
    <submittedName>
        <fullName evidence="4">HSP27</fullName>
    </submittedName>
</protein>
<dbReference type="InterPro" id="IPR008978">
    <property type="entry name" value="HSP20-like_chaperone"/>
</dbReference>
<dbReference type="Gene3D" id="2.60.40.790">
    <property type="match status" value="2"/>
</dbReference>
<dbReference type="Pfam" id="PF00011">
    <property type="entry name" value="HSP20"/>
    <property type="match status" value="2"/>
</dbReference>
<evidence type="ECO:0000256" key="1">
    <source>
        <dbReference type="PROSITE-ProRule" id="PRU00285"/>
    </source>
</evidence>
<dbReference type="SUPFAM" id="SSF49764">
    <property type="entry name" value="HSP20-like chaperones"/>
    <property type="match status" value="2"/>
</dbReference>
<comment type="similarity">
    <text evidence="1 2">Belongs to the small heat shock protein (HSP20) family.</text>
</comment>
<dbReference type="PROSITE" id="PS01031">
    <property type="entry name" value="SHSP"/>
    <property type="match status" value="2"/>
</dbReference>
<dbReference type="GO" id="GO:0051082">
    <property type="term" value="F:unfolded protein binding"/>
    <property type="evidence" value="ECO:0007669"/>
    <property type="project" value="TreeGrafter"/>
</dbReference>
<dbReference type="GO" id="GO:0005634">
    <property type="term" value="C:nucleus"/>
    <property type="evidence" value="ECO:0007669"/>
    <property type="project" value="TreeGrafter"/>
</dbReference>
<dbReference type="GO" id="GO:0005737">
    <property type="term" value="C:cytoplasm"/>
    <property type="evidence" value="ECO:0007669"/>
    <property type="project" value="TreeGrafter"/>
</dbReference>
<dbReference type="EMBL" id="MH142574">
    <property type="protein sequence ID" value="AWM96392.1"/>
    <property type="molecule type" value="mRNA"/>
</dbReference>
<feature type="domain" description="SHSP" evidence="3">
    <location>
        <begin position="147"/>
        <end position="241"/>
    </location>
</feature>
<dbReference type="GO" id="GO:0009408">
    <property type="term" value="P:response to heat"/>
    <property type="evidence" value="ECO:0007669"/>
    <property type="project" value="TreeGrafter"/>
</dbReference>
<dbReference type="InterPro" id="IPR002068">
    <property type="entry name" value="A-crystallin/Hsp20_dom"/>
</dbReference>
<dbReference type="PANTHER" id="PTHR45640:SF26">
    <property type="entry name" value="RE23625P"/>
    <property type="match status" value="1"/>
</dbReference>
<accession>A0A2U8U4E6</accession>
<evidence type="ECO:0000256" key="2">
    <source>
        <dbReference type="RuleBase" id="RU003616"/>
    </source>
</evidence>
<dbReference type="PANTHER" id="PTHR45640">
    <property type="entry name" value="HEAT SHOCK PROTEIN HSP-12.2-RELATED"/>
    <property type="match status" value="1"/>
</dbReference>
<dbReference type="GO" id="GO:0042026">
    <property type="term" value="P:protein refolding"/>
    <property type="evidence" value="ECO:0007669"/>
    <property type="project" value="TreeGrafter"/>
</dbReference>
<sequence>MNNTHRSPLSIKIPNEAEYVRCSTPNQRLGSPRLERNDQGDEEYTVEIDVRDFRAEEIKVKQNDHTLIIDASCSKTSKTCEESSSCSRSEKKEYHKTILLPPYVDLSKKMETIYTDGKLIIKIPALHQPHSSIPGSAQIRSYLSQSPREKHSVPEALMRNGKNVYSEKLKLDPDFTKDDIKINTNGQLIIVNATQKRIDPNGCVSTRNYNSEHKFPANVDLEQIQADWCDGELLISAPYKF</sequence>
<name>A0A2U8U4E6_DUGJA</name>
<evidence type="ECO:0000259" key="3">
    <source>
        <dbReference type="PROSITE" id="PS01031"/>
    </source>
</evidence>
<reference evidence="4" key="1">
    <citation type="submission" date="2018-03" db="EMBL/GenBank/DDBJ databases">
        <title>Identification of heat shock protein 27 in planarian Dugesia japonica.</title>
        <authorList>
            <person name="Ma K."/>
        </authorList>
    </citation>
    <scope>NUCLEOTIDE SEQUENCE</scope>
</reference>
<feature type="domain" description="SHSP" evidence="3">
    <location>
        <begin position="25"/>
        <end position="142"/>
    </location>
</feature>
<dbReference type="SMR" id="A0A2U8U4E6"/>
<gene>
    <name evidence="4" type="primary">hsp27</name>
</gene>
<organism evidence="4">
    <name type="scientific">Dugesia japonica</name>
    <name type="common">Planarian</name>
    <dbReference type="NCBI Taxonomy" id="6161"/>
    <lineage>
        <taxon>Eukaryota</taxon>
        <taxon>Metazoa</taxon>
        <taxon>Spiralia</taxon>
        <taxon>Lophotrochozoa</taxon>
        <taxon>Platyhelminthes</taxon>
        <taxon>Rhabditophora</taxon>
        <taxon>Seriata</taxon>
        <taxon>Tricladida</taxon>
        <taxon>Continenticola</taxon>
        <taxon>Geoplanoidea</taxon>
        <taxon>Dugesiidae</taxon>
        <taxon>Dugesia</taxon>
    </lineage>
</organism>
<dbReference type="InterPro" id="IPR001436">
    <property type="entry name" value="Alpha-crystallin/sHSP_animal"/>
</dbReference>
<dbReference type="AlphaFoldDB" id="A0A2U8U4E6"/>